<dbReference type="InterPro" id="IPR010992">
    <property type="entry name" value="IHF-like_DNA-bd_dom_sf"/>
</dbReference>
<dbReference type="RefSeq" id="WP_039103163.1">
    <property type="nucleotide sequence ID" value="NZ_CALYQC010000009.1"/>
</dbReference>
<evidence type="ECO:0000256" key="4">
    <source>
        <dbReference type="ARBA" id="ARBA00023125"/>
    </source>
</evidence>
<dbReference type="CDD" id="cd13831">
    <property type="entry name" value="HU"/>
    <property type="match status" value="1"/>
</dbReference>
<keyword evidence="8" id="KW-1185">Reference proteome</keyword>
<dbReference type="FunFam" id="4.10.520.10:FF:000001">
    <property type="entry name" value="DNA-binding protein HU"/>
    <property type="match status" value="1"/>
</dbReference>
<accession>A0A0A7RX86</accession>
<evidence type="ECO:0000256" key="1">
    <source>
        <dbReference type="ARBA" id="ARBA00003819"/>
    </source>
</evidence>
<dbReference type="SUPFAM" id="SSF47729">
    <property type="entry name" value="IHF-like DNA-binding proteins"/>
    <property type="match status" value="1"/>
</dbReference>
<name>A0A0A7RX86_FRIPE</name>
<dbReference type="EMBL" id="CP009056">
    <property type="protein sequence ID" value="AJA43915.1"/>
    <property type="molecule type" value="Genomic_DNA"/>
</dbReference>
<dbReference type="GO" id="GO:0042802">
    <property type="term" value="F:identical protein binding"/>
    <property type="evidence" value="ECO:0007669"/>
    <property type="project" value="UniProtKB-ARBA"/>
</dbReference>
<comment type="function">
    <text evidence="1">Histone-like DNA-binding protein which is capable of wrapping DNA to stabilize it, and thus to prevent its denaturation under extreme environmental conditions.</text>
</comment>
<keyword evidence="3" id="KW-0226">DNA condensation</keyword>
<dbReference type="Pfam" id="PF00216">
    <property type="entry name" value="Bac_DNA_binding"/>
    <property type="match status" value="1"/>
</dbReference>
<dbReference type="PANTHER" id="PTHR33175:SF12">
    <property type="entry name" value="DNA-BINDING PROTEIN HU-ALPHA"/>
    <property type="match status" value="1"/>
</dbReference>
<evidence type="ECO:0000313" key="8">
    <source>
        <dbReference type="Proteomes" id="UP000030901"/>
    </source>
</evidence>
<dbReference type="GO" id="GO:0006351">
    <property type="term" value="P:DNA-templated transcription"/>
    <property type="evidence" value="ECO:0007669"/>
    <property type="project" value="UniProtKB-ARBA"/>
</dbReference>
<evidence type="ECO:0000256" key="2">
    <source>
        <dbReference type="ARBA" id="ARBA00010529"/>
    </source>
</evidence>
<evidence type="ECO:0000313" key="7">
    <source>
        <dbReference type="EMBL" id="PXY96914.1"/>
    </source>
</evidence>
<proteinExistence type="inferred from homology"/>
<sequence>MNKTELVDAIAAKANITKVAAKNALEATLSAITESLEKGDSVQLVGFGTFKVNSRKARTGRNPKTGKEIKIAATTVPAFVAGKGLKDAVK</sequence>
<dbReference type="GO" id="GO:0003677">
    <property type="term" value="F:DNA binding"/>
    <property type="evidence" value="ECO:0007669"/>
    <property type="project" value="UniProtKB-KW"/>
</dbReference>
<dbReference type="Proteomes" id="UP000247838">
    <property type="component" value="Unassembled WGS sequence"/>
</dbReference>
<evidence type="ECO:0000313" key="9">
    <source>
        <dbReference type="Proteomes" id="UP000247838"/>
    </source>
</evidence>
<dbReference type="GO" id="GO:0030527">
    <property type="term" value="F:structural constituent of chromatin"/>
    <property type="evidence" value="ECO:0007669"/>
    <property type="project" value="InterPro"/>
</dbReference>
<dbReference type="OrthoDB" id="9799835at2"/>
<reference evidence="6 8" key="1">
    <citation type="journal article" date="2014" name="Appl. Environ. Microbiol.">
        <title>Gut symbionts from distinct hosts exhibit genotoxic activity via divergent colibactin biosynthetic pathways.</title>
        <authorList>
            <person name="Engel P."/>
            <person name="Vizcaino M.I."/>
            <person name="Crawford J.M."/>
        </authorList>
    </citation>
    <scope>NUCLEOTIDE SEQUENCE [LARGE SCALE GENOMIC DNA]</scope>
    <source>
        <strain evidence="6 8">PEB0191</strain>
    </source>
</reference>
<protein>
    <submittedName>
        <fullName evidence="6">Bacterial nucleoid DNA-binding protein</fullName>
    </submittedName>
    <submittedName>
        <fullName evidence="7">HU family DNA-binding protein</fullName>
    </submittedName>
</protein>
<evidence type="ECO:0000256" key="3">
    <source>
        <dbReference type="ARBA" id="ARBA00023067"/>
    </source>
</evidence>
<dbReference type="GO" id="GO:0030261">
    <property type="term" value="P:chromosome condensation"/>
    <property type="evidence" value="ECO:0007669"/>
    <property type="project" value="UniProtKB-KW"/>
</dbReference>
<dbReference type="PANTHER" id="PTHR33175">
    <property type="entry name" value="DNA-BINDING PROTEIN HU"/>
    <property type="match status" value="1"/>
</dbReference>
<dbReference type="GO" id="GO:0006270">
    <property type="term" value="P:DNA replication initiation"/>
    <property type="evidence" value="ECO:0007669"/>
    <property type="project" value="UniProtKB-ARBA"/>
</dbReference>
<dbReference type="STRING" id="1267021.FPB0191_00047"/>
<dbReference type="EMBL" id="QGLM01000001">
    <property type="protein sequence ID" value="PXY96914.1"/>
    <property type="molecule type" value="Genomic_DNA"/>
</dbReference>
<gene>
    <name evidence="7" type="ORF">DKK76_00230</name>
    <name evidence="6" type="ORF">FPB0191_00047</name>
</gene>
<dbReference type="HOGENOM" id="CLU_105066_3_1_6"/>
<dbReference type="Proteomes" id="UP000030901">
    <property type="component" value="Chromosome"/>
</dbReference>
<dbReference type="KEGG" id="fpp:FPB0191_00047"/>
<dbReference type="AlphaFoldDB" id="A0A0A7RX86"/>
<evidence type="ECO:0000256" key="5">
    <source>
        <dbReference type="RuleBase" id="RU003939"/>
    </source>
</evidence>
<dbReference type="GO" id="GO:1990103">
    <property type="term" value="C:DnaA-HU complex"/>
    <property type="evidence" value="ECO:0007669"/>
    <property type="project" value="UniProtKB-ARBA"/>
</dbReference>
<evidence type="ECO:0000313" key="6">
    <source>
        <dbReference type="EMBL" id="AJA43915.1"/>
    </source>
</evidence>
<reference evidence="7 9" key="2">
    <citation type="submission" date="2018-05" db="EMBL/GenBank/DDBJ databases">
        <title>Reference genomes for bee gut microbiota database.</title>
        <authorList>
            <person name="Ellegaard K.M."/>
        </authorList>
    </citation>
    <scope>NUCLEOTIDE SEQUENCE [LARGE SCALE GENOMIC DNA]</scope>
    <source>
        <strain evidence="7 9">ESL0167</strain>
    </source>
</reference>
<keyword evidence="4 6" id="KW-0238">DNA-binding</keyword>
<dbReference type="Gene3D" id="4.10.520.10">
    <property type="entry name" value="IHF-like DNA-binding proteins"/>
    <property type="match status" value="1"/>
</dbReference>
<dbReference type="InterPro" id="IPR000119">
    <property type="entry name" value="Hist_DNA-bd"/>
</dbReference>
<comment type="similarity">
    <text evidence="2 5">Belongs to the bacterial histone-like protein family.</text>
</comment>
<dbReference type="PROSITE" id="PS00045">
    <property type="entry name" value="HISTONE_LIKE"/>
    <property type="match status" value="1"/>
</dbReference>
<dbReference type="GO" id="GO:0005829">
    <property type="term" value="C:cytosol"/>
    <property type="evidence" value="ECO:0007669"/>
    <property type="project" value="TreeGrafter"/>
</dbReference>
<dbReference type="PRINTS" id="PR01727">
    <property type="entry name" value="DNABINDINGHU"/>
</dbReference>
<dbReference type="GO" id="GO:1990178">
    <property type="term" value="C:HU-DNA complex"/>
    <property type="evidence" value="ECO:0007669"/>
    <property type="project" value="UniProtKB-ARBA"/>
</dbReference>
<dbReference type="SMART" id="SM00411">
    <property type="entry name" value="BHL"/>
    <property type="match status" value="1"/>
</dbReference>
<organism evidence="6 8">
    <name type="scientific">Frischella perrara</name>
    <dbReference type="NCBI Taxonomy" id="1267021"/>
    <lineage>
        <taxon>Bacteria</taxon>
        <taxon>Pseudomonadati</taxon>
        <taxon>Pseudomonadota</taxon>
        <taxon>Gammaproteobacteria</taxon>
        <taxon>Orbales</taxon>
        <taxon>Orbaceae</taxon>
        <taxon>Frischella</taxon>
    </lineage>
</organism>
<dbReference type="InterPro" id="IPR020816">
    <property type="entry name" value="Histone-like_DNA-bd_CS"/>
</dbReference>